<comment type="caution">
    <text evidence="2">The sequence shown here is derived from an EMBL/GenBank/DDBJ whole genome shotgun (WGS) entry which is preliminary data.</text>
</comment>
<sequence>MTANTVLVTGATGTIGSTVVRDLRRRGVATRALVRDTARAHVVLGDEVELAAGDLADPHSIRTALRGVQRLLLCTPNEPDQARREIAVLDAAVEAGIRLVVKIGAIGARDDSPLAFWAAHAEIERHLRSTRLPAVVLRPSMYMTNLLTAAETIRQTGQLFAPAGDAKIALIDPRDVAAAAAVVLTEHGHDGHTYTLTGPVALTHYDIAAQITSAIGRLVEYVAVPDTAAREAMAAAGTPDWLADQVILLWGQLRQGAGATTTDAVRVLTGQAPRGTAEFARDHAHLFSPAVAATGR</sequence>
<protein>
    <submittedName>
        <fullName evidence="2">NmrA family NAD(P)-binding protein</fullName>
    </submittedName>
</protein>
<organism evidence="2 3">
    <name type="scientific">Geodermatophilus maliterrae</name>
    <dbReference type="NCBI Taxonomy" id="3162531"/>
    <lineage>
        <taxon>Bacteria</taxon>
        <taxon>Bacillati</taxon>
        <taxon>Actinomycetota</taxon>
        <taxon>Actinomycetes</taxon>
        <taxon>Geodermatophilales</taxon>
        <taxon>Geodermatophilaceae</taxon>
        <taxon>Geodermatophilus</taxon>
    </lineage>
</organism>
<evidence type="ECO:0000259" key="1">
    <source>
        <dbReference type="Pfam" id="PF05368"/>
    </source>
</evidence>
<evidence type="ECO:0000313" key="2">
    <source>
        <dbReference type="EMBL" id="MEX5721013.1"/>
    </source>
</evidence>
<reference evidence="2 3" key="1">
    <citation type="submission" date="2024-06" db="EMBL/GenBank/DDBJ databases">
        <title>Draft genome sequence of Geodermatophilus badlandi, a novel member of the Geodermatophilaceae isolated from badland sedimentary rocks in the Red desert, Wyoming, USA.</title>
        <authorList>
            <person name="Ben Tekaya S."/>
            <person name="Nouioui I."/>
            <person name="Flores G.M."/>
            <person name="Shaal M.N."/>
            <person name="Bredoire F."/>
            <person name="Basile F."/>
            <person name="Van Diepen L."/>
            <person name="Ward N.L."/>
        </authorList>
    </citation>
    <scope>NUCLEOTIDE SEQUENCE [LARGE SCALE GENOMIC DNA]</scope>
    <source>
        <strain evidence="2 3">WL48A</strain>
    </source>
</reference>
<dbReference type="Gene3D" id="3.40.50.720">
    <property type="entry name" value="NAD(P)-binding Rossmann-like Domain"/>
    <property type="match status" value="1"/>
</dbReference>
<dbReference type="SUPFAM" id="SSF51735">
    <property type="entry name" value="NAD(P)-binding Rossmann-fold domains"/>
    <property type="match status" value="1"/>
</dbReference>
<accession>A0ABV3XK92</accession>
<dbReference type="RefSeq" id="WP_369209827.1">
    <property type="nucleotide sequence ID" value="NZ_JBFNXQ010000100.1"/>
</dbReference>
<dbReference type="InterPro" id="IPR008030">
    <property type="entry name" value="NmrA-like"/>
</dbReference>
<proteinExistence type="predicted"/>
<dbReference type="PANTHER" id="PTHR43162">
    <property type="match status" value="1"/>
</dbReference>
<dbReference type="InterPro" id="IPR036291">
    <property type="entry name" value="NAD(P)-bd_dom_sf"/>
</dbReference>
<name>A0ABV3XK92_9ACTN</name>
<gene>
    <name evidence="2" type="ORF">ABQ292_21890</name>
</gene>
<evidence type="ECO:0000313" key="3">
    <source>
        <dbReference type="Proteomes" id="UP001560045"/>
    </source>
</evidence>
<dbReference type="Proteomes" id="UP001560045">
    <property type="component" value="Unassembled WGS sequence"/>
</dbReference>
<feature type="domain" description="NmrA-like" evidence="1">
    <location>
        <begin position="4"/>
        <end position="230"/>
    </location>
</feature>
<dbReference type="EMBL" id="JBFNXQ010000100">
    <property type="protein sequence ID" value="MEX5721013.1"/>
    <property type="molecule type" value="Genomic_DNA"/>
</dbReference>
<dbReference type="PANTHER" id="PTHR43162:SF1">
    <property type="entry name" value="PRESTALK A DIFFERENTIATION PROTEIN A"/>
    <property type="match status" value="1"/>
</dbReference>
<dbReference type="InterPro" id="IPR051604">
    <property type="entry name" value="Ergot_Alk_Oxidoreductase"/>
</dbReference>
<dbReference type="Pfam" id="PF05368">
    <property type="entry name" value="NmrA"/>
    <property type="match status" value="1"/>
</dbReference>
<keyword evidence="3" id="KW-1185">Reference proteome</keyword>
<dbReference type="Gene3D" id="3.90.25.10">
    <property type="entry name" value="UDP-galactose 4-epimerase, domain 1"/>
    <property type="match status" value="1"/>
</dbReference>